<evidence type="ECO:0000313" key="2">
    <source>
        <dbReference type="Proteomes" id="UP000012117"/>
    </source>
</evidence>
<gene>
    <name evidence="1" type="ORF">LEP1GSC124_3523</name>
</gene>
<dbReference type="BioCyc" id="LINT1193029:G11R4-4468-MONOMER"/>
<accession>M7A3V7</accession>
<dbReference type="Proteomes" id="UP000012117">
    <property type="component" value="Unassembled WGS sequence"/>
</dbReference>
<evidence type="ECO:0000313" key="1">
    <source>
        <dbReference type="EMBL" id="EMP08715.1"/>
    </source>
</evidence>
<reference evidence="1 2" key="1">
    <citation type="submission" date="2013-01" db="EMBL/GenBank/DDBJ databases">
        <authorList>
            <person name="Harkins D.M."/>
            <person name="Durkin A.S."/>
            <person name="Brinkac L.M."/>
            <person name="Haft D.H."/>
            <person name="Selengut J.D."/>
            <person name="Sanka R."/>
            <person name="DePew J."/>
            <person name="Purushe J."/>
            <person name="Picardeau M."/>
            <person name="Werts C."/>
            <person name="Goarant C."/>
            <person name="Vinetz J.M."/>
            <person name="Sutton G.G."/>
            <person name="Nierman W.C."/>
            <person name="Fouts D.E."/>
        </authorList>
    </citation>
    <scope>NUCLEOTIDE SEQUENCE [LARGE SCALE GENOMIC DNA]</scope>
    <source>
        <strain evidence="1 2">200701872</strain>
    </source>
</reference>
<organism evidence="1 2">
    <name type="scientific">Leptospira interrogans serovar Pyrogenes str. 200701872</name>
    <dbReference type="NCBI Taxonomy" id="1193029"/>
    <lineage>
        <taxon>Bacteria</taxon>
        <taxon>Pseudomonadati</taxon>
        <taxon>Spirochaetota</taxon>
        <taxon>Spirochaetia</taxon>
        <taxon>Leptospirales</taxon>
        <taxon>Leptospiraceae</taxon>
        <taxon>Leptospira</taxon>
    </lineage>
</organism>
<dbReference type="AlphaFoldDB" id="M7A3V7"/>
<dbReference type="EMBL" id="AKWN02000099">
    <property type="protein sequence ID" value="EMP08715.1"/>
    <property type="molecule type" value="Genomic_DNA"/>
</dbReference>
<sequence length="56" mass="6917">MFFEYEINTFALTNMLKILFIQAESVKLNSFRIRICKPNGRLIKKYFELYYHFRNC</sequence>
<comment type="caution">
    <text evidence="1">The sequence shown here is derived from an EMBL/GenBank/DDBJ whole genome shotgun (WGS) entry which is preliminary data.</text>
</comment>
<proteinExistence type="predicted"/>
<name>M7A3V7_LEPIR</name>
<protein>
    <submittedName>
        <fullName evidence="1">Uncharacterized protein</fullName>
    </submittedName>
</protein>